<feature type="region of interest" description="Disordered" evidence="1">
    <location>
        <begin position="373"/>
        <end position="523"/>
    </location>
</feature>
<evidence type="ECO:0000313" key="4">
    <source>
        <dbReference type="Proteomes" id="UP000001072"/>
    </source>
</evidence>
<gene>
    <name evidence="3" type="ORF">MELLADRAFT_110291</name>
</gene>
<accession>F4RZA5</accession>
<dbReference type="VEuPathDB" id="FungiDB:MELLADRAFT_110291"/>
<dbReference type="KEGG" id="mlr:MELLADRAFT_110291"/>
<dbReference type="Proteomes" id="UP000001072">
    <property type="component" value="Unassembled WGS sequence"/>
</dbReference>
<organism evidence="4">
    <name type="scientific">Melampsora larici-populina (strain 98AG31 / pathotype 3-4-7)</name>
    <name type="common">Poplar leaf rust fungus</name>
    <dbReference type="NCBI Taxonomy" id="747676"/>
    <lineage>
        <taxon>Eukaryota</taxon>
        <taxon>Fungi</taxon>
        <taxon>Dikarya</taxon>
        <taxon>Basidiomycota</taxon>
        <taxon>Pucciniomycotina</taxon>
        <taxon>Pucciniomycetes</taxon>
        <taxon>Pucciniales</taxon>
        <taxon>Melampsoraceae</taxon>
        <taxon>Melampsora</taxon>
    </lineage>
</organism>
<keyword evidence="4" id="KW-1185">Reference proteome</keyword>
<feature type="compositionally biased region" description="Basic and acidic residues" evidence="1">
    <location>
        <begin position="436"/>
        <end position="447"/>
    </location>
</feature>
<dbReference type="HOGENOM" id="CLU_318333_0_0_1"/>
<evidence type="ECO:0000256" key="1">
    <source>
        <dbReference type="SAM" id="MobiDB-lite"/>
    </source>
</evidence>
<sequence length="914" mass="103699">MNLLFYFVYSLLSATKLECASISYTKPSLESRKSLPRYYSLWSSPGILDGAFMSAPEPIIRSKLQKGGQKTSKFSFFQYQMEHPNKKQVDGIQRTEHLQHEIESPRRKVGPPDLSEGISMDNTSHLQTYASSEQEEATADPLLKDVVKMTEKNKPANDAHALPKASTGVPKSGTKVHDKTSTVKDPIEASVPSKPASPKIQEVPKVQMESKIPSGSESNKEPNSKSALIERKFIRIDNDQKDHKIPHPIQISANKFSRTKISNVQGHTADPELFSKKVDEYQEKSRPCDLDTIRKLNAQPVDSVKNPKASIDAIALKMKNQFIYQGMTAIKAKSDSQGKKILGNENSQEIQSYDKVHDDINSFKALEDLNESLDSNQQKEVPKITENTSQTPPQEAEEFHNRKSDFIGVDSLDSDDDQRISKDMKGNLNNSEIDPTEEKSPTKHKVNDSGSEVEMDELTSYNTKEMNEMNRNNFQQRIKLSKTKKGKKNNKSKKGKNSPKDKNNAISSFDADFLGSSNDKPSKSSVILTREDLIKLTVEEFVMYFLKFQNKTHHLTITLGDLEFEYLIASGYPKDSDVWNPPRERFIEKFGHCGEAIRRLRSLRAQFEEKQIVWKWNQTKNDLPKYAQTYVQSLKPDEEFPTFRDSNLDLWNIYLDRETSMKKRDPKLIKKVVGIFGHIMDKRVITLDLMSHYISDFLRKVFDSGAVQEGIDLPILITFDQSLLLSHENGLKDESDKDDIQYKAGELIEAMNGKVTGFSGKTYVNLGSEWISEYTRSYLTKPGSRTGKLVEERIKNLAYHADRLKVKIPDYLKAYIPESAKGLGLGEILLSTHAGLKLEALVKLKNLLNYHDSTGTHPRTKINKKRAEIIGCWDSIEDELLLEAVSIKKYCDLRGKIIVGLQAHISDNGLEHLW</sequence>
<evidence type="ECO:0000256" key="2">
    <source>
        <dbReference type="SAM" id="SignalP"/>
    </source>
</evidence>
<dbReference type="AlphaFoldDB" id="F4RZA5"/>
<feature type="region of interest" description="Disordered" evidence="1">
    <location>
        <begin position="153"/>
        <end position="225"/>
    </location>
</feature>
<feature type="compositionally biased region" description="Polar residues" evidence="1">
    <location>
        <begin position="373"/>
        <end position="393"/>
    </location>
</feature>
<feature type="chain" id="PRO_5003318118" description="Secreted protein" evidence="2">
    <location>
        <begin position="20"/>
        <end position="914"/>
    </location>
</feature>
<feature type="signal peptide" evidence="2">
    <location>
        <begin position="1"/>
        <end position="19"/>
    </location>
</feature>
<evidence type="ECO:0000313" key="3">
    <source>
        <dbReference type="EMBL" id="EGG02286.1"/>
    </source>
</evidence>
<reference evidence="4" key="1">
    <citation type="journal article" date="2011" name="Proc. Natl. Acad. Sci. U.S.A.">
        <title>Obligate biotrophy features unraveled by the genomic analysis of rust fungi.</title>
        <authorList>
            <person name="Duplessis S."/>
            <person name="Cuomo C.A."/>
            <person name="Lin Y.-C."/>
            <person name="Aerts A."/>
            <person name="Tisserant E."/>
            <person name="Veneault-Fourrey C."/>
            <person name="Joly D.L."/>
            <person name="Hacquard S."/>
            <person name="Amselem J."/>
            <person name="Cantarel B.L."/>
            <person name="Chiu R."/>
            <person name="Coutinho P.M."/>
            <person name="Feau N."/>
            <person name="Field M."/>
            <person name="Frey P."/>
            <person name="Gelhaye E."/>
            <person name="Goldberg J."/>
            <person name="Grabherr M.G."/>
            <person name="Kodira C.D."/>
            <person name="Kohler A."/>
            <person name="Kuees U."/>
            <person name="Lindquist E.A."/>
            <person name="Lucas S.M."/>
            <person name="Mago R."/>
            <person name="Mauceli E."/>
            <person name="Morin E."/>
            <person name="Murat C."/>
            <person name="Pangilinan J.L."/>
            <person name="Park R."/>
            <person name="Pearson M."/>
            <person name="Quesneville H."/>
            <person name="Rouhier N."/>
            <person name="Sakthikumar S."/>
            <person name="Salamov A.A."/>
            <person name="Schmutz J."/>
            <person name="Selles B."/>
            <person name="Shapiro H."/>
            <person name="Tanguay P."/>
            <person name="Tuskan G.A."/>
            <person name="Henrissat B."/>
            <person name="Van de Peer Y."/>
            <person name="Rouze P."/>
            <person name="Ellis J.G."/>
            <person name="Dodds P.N."/>
            <person name="Schein J.E."/>
            <person name="Zhong S."/>
            <person name="Hamelin R.C."/>
            <person name="Grigoriev I.V."/>
            <person name="Szabo L.J."/>
            <person name="Martin F."/>
        </authorList>
    </citation>
    <scope>NUCLEOTIDE SEQUENCE [LARGE SCALE GENOMIC DNA]</scope>
    <source>
        <strain evidence="4">98AG31 / pathotype 3-4-7</strain>
    </source>
</reference>
<name>F4RZA5_MELLP</name>
<dbReference type="EMBL" id="GL883132">
    <property type="protein sequence ID" value="EGG02286.1"/>
    <property type="molecule type" value="Genomic_DNA"/>
</dbReference>
<dbReference type="InParanoid" id="F4RZA5"/>
<dbReference type="RefSeq" id="XP_007414543.1">
    <property type="nucleotide sequence ID" value="XM_007414481.1"/>
</dbReference>
<dbReference type="OrthoDB" id="10483459at2759"/>
<proteinExistence type="predicted"/>
<dbReference type="GeneID" id="18924031"/>
<feature type="compositionally biased region" description="Basic residues" evidence="1">
    <location>
        <begin position="479"/>
        <end position="497"/>
    </location>
</feature>
<protein>
    <recommendedName>
        <fullName evidence="5">Secreted protein</fullName>
    </recommendedName>
</protein>
<keyword evidence="2" id="KW-0732">Signal</keyword>
<feature type="compositionally biased region" description="Basic and acidic residues" evidence="1">
    <location>
        <begin position="175"/>
        <end position="187"/>
    </location>
</feature>
<evidence type="ECO:0008006" key="5">
    <source>
        <dbReference type="Google" id="ProtNLM"/>
    </source>
</evidence>
<feature type="compositionally biased region" description="Polar residues" evidence="1">
    <location>
        <begin position="459"/>
        <end position="478"/>
    </location>
</feature>